<organism evidence="2 3">
    <name type="scientific">Dillenia turbinata</name>
    <dbReference type="NCBI Taxonomy" id="194707"/>
    <lineage>
        <taxon>Eukaryota</taxon>
        <taxon>Viridiplantae</taxon>
        <taxon>Streptophyta</taxon>
        <taxon>Embryophyta</taxon>
        <taxon>Tracheophyta</taxon>
        <taxon>Spermatophyta</taxon>
        <taxon>Magnoliopsida</taxon>
        <taxon>eudicotyledons</taxon>
        <taxon>Gunneridae</taxon>
        <taxon>Pentapetalae</taxon>
        <taxon>Dilleniales</taxon>
        <taxon>Dilleniaceae</taxon>
        <taxon>Dillenia</taxon>
    </lineage>
</organism>
<protein>
    <recommendedName>
        <fullName evidence="1">GH18 domain-containing protein</fullName>
    </recommendedName>
</protein>
<gene>
    <name evidence="2" type="ORF">RJ641_015959</name>
</gene>
<keyword evidence="3" id="KW-1185">Reference proteome</keyword>
<feature type="domain" description="GH18" evidence="1">
    <location>
        <begin position="1"/>
        <end position="172"/>
    </location>
</feature>
<dbReference type="PANTHER" id="PTHR45708">
    <property type="entry name" value="ENDOCHITINASE"/>
    <property type="match status" value="1"/>
</dbReference>
<dbReference type="InterPro" id="IPR001223">
    <property type="entry name" value="Glyco_hydro18_cat"/>
</dbReference>
<reference evidence="2 3" key="1">
    <citation type="submission" date="2023-12" db="EMBL/GenBank/DDBJ databases">
        <title>A high-quality genome assembly for Dillenia turbinata (Dilleniales).</title>
        <authorList>
            <person name="Chanderbali A."/>
        </authorList>
    </citation>
    <scope>NUCLEOTIDE SEQUENCE [LARGE SCALE GENOMIC DNA]</scope>
    <source>
        <strain evidence="2">LSX21</strain>
        <tissue evidence="2">Leaf</tissue>
    </source>
</reference>
<evidence type="ECO:0000259" key="1">
    <source>
        <dbReference type="PROSITE" id="PS51910"/>
    </source>
</evidence>
<evidence type="ECO:0000313" key="2">
    <source>
        <dbReference type="EMBL" id="KAK6920055.1"/>
    </source>
</evidence>
<sequence>MLSLGGGAGSYYLNSSVDARHVTTSLWNNFLGGHSSCRPLGNVVLAGIDFDIEGGTNPYWDDIARYSKRGKKVYLTAAPQCPFRDAWVGGSLKTGLFDYSSMPILICEITNPEDAWKQCTSAITAKKIFLGLPAAPDAAGSGFIPVSDIKLKVLQAIKGSSKYGGVMLRSKY</sequence>
<dbReference type="SUPFAM" id="SSF51445">
    <property type="entry name" value="(Trans)glycosidases"/>
    <property type="match status" value="1"/>
</dbReference>
<dbReference type="InterPro" id="IPR050542">
    <property type="entry name" value="Glycosyl_Hydrlase18_Chitinase"/>
</dbReference>
<evidence type="ECO:0000313" key="3">
    <source>
        <dbReference type="Proteomes" id="UP001370490"/>
    </source>
</evidence>
<dbReference type="EMBL" id="JBAMMX010000021">
    <property type="protein sequence ID" value="KAK6920055.1"/>
    <property type="molecule type" value="Genomic_DNA"/>
</dbReference>
<dbReference type="Gene3D" id="3.20.20.80">
    <property type="entry name" value="Glycosidases"/>
    <property type="match status" value="1"/>
</dbReference>
<dbReference type="PANTHER" id="PTHR45708:SF69">
    <property type="entry name" value="CHITINASE"/>
    <property type="match status" value="1"/>
</dbReference>
<accession>A0AAN8Z1P2</accession>
<dbReference type="PROSITE" id="PS51910">
    <property type="entry name" value="GH18_2"/>
    <property type="match status" value="1"/>
</dbReference>
<dbReference type="GO" id="GO:0004568">
    <property type="term" value="F:chitinase activity"/>
    <property type="evidence" value="ECO:0007669"/>
    <property type="project" value="TreeGrafter"/>
</dbReference>
<name>A0AAN8Z1P2_9MAGN</name>
<proteinExistence type="predicted"/>
<comment type="caution">
    <text evidence="2">The sequence shown here is derived from an EMBL/GenBank/DDBJ whole genome shotgun (WGS) entry which is preliminary data.</text>
</comment>
<dbReference type="Proteomes" id="UP001370490">
    <property type="component" value="Unassembled WGS sequence"/>
</dbReference>
<dbReference type="GO" id="GO:0005975">
    <property type="term" value="P:carbohydrate metabolic process"/>
    <property type="evidence" value="ECO:0007669"/>
    <property type="project" value="InterPro"/>
</dbReference>
<dbReference type="AlphaFoldDB" id="A0AAN8Z1P2"/>
<dbReference type="GO" id="GO:0005576">
    <property type="term" value="C:extracellular region"/>
    <property type="evidence" value="ECO:0007669"/>
    <property type="project" value="TreeGrafter"/>
</dbReference>
<dbReference type="InterPro" id="IPR017853">
    <property type="entry name" value="GH"/>
</dbReference>